<protein>
    <submittedName>
        <fullName evidence="2">Uncharacterized protein</fullName>
    </submittedName>
</protein>
<accession>A0A6J4QST1</accession>
<reference evidence="2" key="1">
    <citation type="submission" date="2020-02" db="EMBL/GenBank/DDBJ databases">
        <authorList>
            <person name="Meier V. D."/>
        </authorList>
    </citation>
    <scope>NUCLEOTIDE SEQUENCE</scope>
    <source>
        <strain evidence="2">AVDCRST_MAG02</strain>
    </source>
</reference>
<proteinExistence type="predicted"/>
<dbReference type="EMBL" id="CADCVH010000022">
    <property type="protein sequence ID" value="CAA9449499.1"/>
    <property type="molecule type" value="Genomic_DNA"/>
</dbReference>
<organism evidence="2">
    <name type="scientific">uncultured Rubrobacteraceae bacterium</name>
    <dbReference type="NCBI Taxonomy" id="349277"/>
    <lineage>
        <taxon>Bacteria</taxon>
        <taxon>Bacillati</taxon>
        <taxon>Actinomycetota</taxon>
        <taxon>Rubrobacteria</taxon>
        <taxon>Rubrobacterales</taxon>
        <taxon>Rubrobacteraceae</taxon>
        <taxon>environmental samples</taxon>
    </lineage>
</organism>
<feature type="non-terminal residue" evidence="2">
    <location>
        <position position="220"/>
    </location>
</feature>
<feature type="region of interest" description="Disordered" evidence="1">
    <location>
        <begin position="1"/>
        <end position="220"/>
    </location>
</feature>
<gene>
    <name evidence="2" type="ORF">AVDCRST_MAG02-770</name>
</gene>
<evidence type="ECO:0000256" key="1">
    <source>
        <dbReference type="SAM" id="MobiDB-lite"/>
    </source>
</evidence>
<feature type="compositionally biased region" description="Basic residues" evidence="1">
    <location>
        <begin position="80"/>
        <end position="90"/>
    </location>
</feature>
<evidence type="ECO:0000313" key="2">
    <source>
        <dbReference type="EMBL" id="CAA9449499.1"/>
    </source>
</evidence>
<feature type="non-terminal residue" evidence="2">
    <location>
        <position position="1"/>
    </location>
</feature>
<feature type="compositionally biased region" description="Low complexity" evidence="1">
    <location>
        <begin position="1"/>
        <end position="18"/>
    </location>
</feature>
<feature type="compositionally biased region" description="Basic residues" evidence="1">
    <location>
        <begin position="198"/>
        <end position="220"/>
    </location>
</feature>
<name>A0A6J4QST1_9ACTN</name>
<feature type="compositionally biased region" description="Basic and acidic residues" evidence="1">
    <location>
        <begin position="183"/>
        <end position="196"/>
    </location>
</feature>
<feature type="compositionally biased region" description="Low complexity" evidence="1">
    <location>
        <begin position="27"/>
        <end position="43"/>
    </location>
</feature>
<dbReference type="AlphaFoldDB" id="A0A6J4QST1"/>
<sequence length="220" mass="23967">EAAARAPRGDQGQQGPDPAGDRRPAHGARTAAGPGARGAPLGQGRRRGAVRQPVPAGLRHRPRHRRGFGSGARAAPGARRAGRRTGRRVSLRGVGGRVPGRGRAVPERRHRLLVARGGERPGPRGAHRGGDRPHPGVPQAGRGGGRRGVARGRPGLDHRAPARRARRRMARQLRQARQLLHNGGRDPPERPREVPLHQRGRPHLARPRRRGRDRQRSRRL</sequence>
<feature type="compositionally biased region" description="Basic and acidic residues" evidence="1">
    <location>
        <begin position="117"/>
        <end position="134"/>
    </location>
</feature>
<feature type="compositionally biased region" description="Basic residues" evidence="1">
    <location>
        <begin position="58"/>
        <end position="67"/>
    </location>
</feature>
<feature type="compositionally biased region" description="Basic residues" evidence="1">
    <location>
        <begin position="161"/>
        <end position="171"/>
    </location>
</feature>